<evidence type="ECO:0000313" key="2">
    <source>
        <dbReference type="Proteomes" id="UP000182888"/>
    </source>
</evidence>
<dbReference type="EMBL" id="CCND01000017">
    <property type="protein sequence ID" value="CDX58619.1"/>
    <property type="molecule type" value="Genomic_DNA"/>
</dbReference>
<dbReference type="Proteomes" id="UP000182888">
    <property type="component" value="Unassembled WGS sequence"/>
</dbReference>
<dbReference type="AlphaFoldDB" id="A0A0K2W1A0"/>
<name>A0A0K2W1A0_MESPL</name>
<gene>
    <name evidence="1" type="ORF">MPL1032_240187</name>
</gene>
<proteinExistence type="predicted"/>
<organism evidence="1 2">
    <name type="scientific">Mesorhizobium plurifarium</name>
    <dbReference type="NCBI Taxonomy" id="69974"/>
    <lineage>
        <taxon>Bacteria</taxon>
        <taxon>Pseudomonadati</taxon>
        <taxon>Pseudomonadota</taxon>
        <taxon>Alphaproteobacteria</taxon>
        <taxon>Hyphomicrobiales</taxon>
        <taxon>Phyllobacteriaceae</taxon>
        <taxon>Mesorhizobium</taxon>
    </lineage>
</organism>
<sequence length="25" mass="2804">MAAGLRFQKAFIWLSHENDTRIAGA</sequence>
<accession>A0A0K2W1A0</accession>
<protein>
    <submittedName>
        <fullName evidence="1">Uncharacterized protein</fullName>
    </submittedName>
</protein>
<evidence type="ECO:0000313" key="1">
    <source>
        <dbReference type="EMBL" id="CDX58619.1"/>
    </source>
</evidence>
<reference evidence="2" key="1">
    <citation type="submission" date="2014-08" db="EMBL/GenBank/DDBJ databases">
        <authorList>
            <person name="Edwards T."/>
        </authorList>
    </citation>
    <scope>NUCLEOTIDE SEQUENCE [LARGE SCALE GENOMIC DNA]</scope>
</reference>